<organism evidence="2 3">
    <name type="scientific">Clostridium tagluense</name>
    <dbReference type="NCBI Taxonomy" id="360422"/>
    <lineage>
        <taxon>Bacteria</taxon>
        <taxon>Bacillati</taxon>
        <taxon>Bacillota</taxon>
        <taxon>Clostridia</taxon>
        <taxon>Eubacteriales</taxon>
        <taxon>Clostridiaceae</taxon>
        <taxon>Clostridium</taxon>
    </lineage>
</organism>
<evidence type="ECO:0000313" key="2">
    <source>
        <dbReference type="EMBL" id="GCD12190.1"/>
    </source>
</evidence>
<name>A0A401URP3_9CLOT</name>
<evidence type="ECO:0000256" key="1">
    <source>
        <dbReference type="SAM" id="SignalP"/>
    </source>
</evidence>
<protein>
    <submittedName>
        <fullName evidence="2">Uncharacterized protein</fullName>
    </submittedName>
</protein>
<comment type="caution">
    <text evidence="2">The sequence shown here is derived from an EMBL/GenBank/DDBJ whole genome shotgun (WGS) entry which is preliminary data.</text>
</comment>
<gene>
    <name evidence="2" type="ORF">Ctaglu_38130</name>
</gene>
<feature type="signal peptide" evidence="1">
    <location>
        <begin position="1"/>
        <end position="24"/>
    </location>
</feature>
<reference evidence="2 3" key="1">
    <citation type="submission" date="2018-11" db="EMBL/GenBank/DDBJ databases">
        <title>Genome sequencing and assembly of Clostridium tagluense strain A121.</title>
        <authorList>
            <person name="Murakami T."/>
            <person name="Segawa T."/>
            <person name="Shcherbakova V.A."/>
            <person name="Mori H."/>
            <person name="Yoshimura Y."/>
        </authorList>
    </citation>
    <scope>NUCLEOTIDE SEQUENCE [LARGE SCALE GENOMIC DNA]</scope>
    <source>
        <strain evidence="2 3">A121</strain>
    </source>
</reference>
<sequence length="134" mass="14485">MKIKVVWILFLSMCIIVCPSTTGAISMVKAVNMPEQQFIIAQGNLKIINAVSAVNHGGTGVITIQGRPNTQYNIKTSYKVGNKTVRVIQWRSTDKTGVATFNWIVGNDTAPGTYSATISGGGDILNINHTVLQY</sequence>
<keyword evidence="3" id="KW-1185">Reference proteome</keyword>
<accession>A0A401URP3</accession>
<dbReference type="RefSeq" id="WP_125004678.1">
    <property type="nucleotide sequence ID" value="NZ_BHYK01000028.1"/>
</dbReference>
<keyword evidence="1" id="KW-0732">Signal</keyword>
<feature type="chain" id="PRO_5019430987" evidence="1">
    <location>
        <begin position="25"/>
        <end position="134"/>
    </location>
</feature>
<proteinExistence type="predicted"/>
<dbReference type="EMBL" id="BHYK01000028">
    <property type="protein sequence ID" value="GCD12190.1"/>
    <property type="molecule type" value="Genomic_DNA"/>
</dbReference>
<dbReference type="Proteomes" id="UP000287872">
    <property type="component" value="Unassembled WGS sequence"/>
</dbReference>
<evidence type="ECO:0000313" key="3">
    <source>
        <dbReference type="Proteomes" id="UP000287872"/>
    </source>
</evidence>
<dbReference type="AlphaFoldDB" id="A0A401URP3"/>
<dbReference type="OrthoDB" id="4376109at2"/>